<protein>
    <submittedName>
        <fullName evidence="1">Uncharacterized protein</fullName>
    </submittedName>
</protein>
<sequence>MWRDVLFDAYKTAYDKFQRDHPQITPHFWELEMFLPEDDLETAARAVVQEIRLKGWAECPRASTLFLRYLLRTRLSAIRGNRLWPEVGRFLRSYTAFDVPDAVLQRYFRESLQQVHRRELPHHHNKYVMFLISDTGAGLARSRSVKVFLWDAATEYRDQVGHLDGRSFLREYMARRQSDDLSILSVVLEPTLLALFDMVDYAEHHEIPSASEWETARGLLQTRNIDIDRLLPEAQEMIGDLLRDIARWSRRVHKVPHVPLNRPPRLKLHGRPIATGVVPVRFAQERIEVFSNGDIPQTSPGVSISSKTVDGIKRHYLRGWPVDRLAWIQVGASRWTVINTSQIEVVLPAESVKWDDITVLGNHCHVIQASRGNDISVNYPEDFEGQLALQLSVFPGDVKTIPLVRGHPISLDDLISDTGPFAIDVLYQGRSLDLTTYGYFFNQPPQRQTGQLGRPALLQWVDGQGQVITLSSKTPVEVSTVDENKFVRGTYVPVADRSWTLEFHWKPWVSDVVLQVDGQRIILDSSITVKAEKIRETVTLEPVGLSHGSCEVYVDGLDGSSELTGFPEMLKGVLRETAAEIPVVVQGPGWTKRFVITADLEIVQVHVDWGDRQPKGEVCWISLPGQRPVLMLNGRQGTWETFEEEELVGPIGYRRFRGKIAWPAFETDGERNQSVPILLWKDQSWVPVAEITPPPLKDPGDILRVLKSRIDKMVTAGDAWEVVYAFERYTREANALPPISSDKVVRLMRAIQDPGAEDAVNTFRLLEEIIKRHPSPRYDVRDVFGIDVKSRVFYLSLLVVNQQQLFLKGMGNPQECDKLIDALRQYFDDQSIDFWSRLMVRYCQEIAGFVSHDKLPARLLTDPVFLSDEGLRHWLSQVYNVEESAG</sequence>
<reference evidence="1 2" key="2">
    <citation type="journal article" date="2012" name="Stand. Genomic Sci.">
        <title>Complete genome sequence of the moderately thermophilic mineral-sulfide-oxidizing firmicute Sulfobacillus acidophilus type strain (NAL(T)).</title>
        <authorList>
            <person name="Anderson I."/>
            <person name="Chertkov O."/>
            <person name="Chen A."/>
            <person name="Saunders E."/>
            <person name="Lapidus A."/>
            <person name="Nolan M."/>
            <person name="Lucas S."/>
            <person name="Hammon N."/>
            <person name="Deshpande S."/>
            <person name="Cheng J.F."/>
            <person name="Han C."/>
            <person name="Tapia R."/>
            <person name="Goodwin L.A."/>
            <person name="Pitluck S."/>
            <person name="Liolios K."/>
            <person name="Pagani I."/>
            <person name="Ivanova N."/>
            <person name="Mikhailova N."/>
            <person name="Pati A."/>
            <person name="Palaniappan K."/>
            <person name="Land M."/>
            <person name="Pan C."/>
            <person name="Rohde M."/>
            <person name="Pukall R."/>
            <person name="Goker M."/>
            <person name="Detter J.C."/>
            <person name="Woyke T."/>
            <person name="Bristow J."/>
            <person name="Eisen J.A."/>
            <person name="Markowitz V."/>
            <person name="Hugenholtz P."/>
            <person name="Kyrpides N.C."/>
            <person name="Klenk H.P."/>
            <person name="Mavromatis K."/>
        </authorList>
    </citation>
    <scope>NUCLEOTIDE SEQUENCE [LARGE SCALE GENOMIC DNA]</scope>
    <source>
        <strain evidence="2">ATCC 700253 / DSM 10332 / NAL</strain>
    </source>
</reference>
<dbReference type="AlphaFoldDB" id="G8TVK3"/>
<keyword evidence="2" id="KW-1185">Reference proteome</keyword>
<gene>
    <name evidence="1" type="ordered locus">Sulac_0068</name>
</gene>
<dbReference type="KEGG" id="sap:Sulac_0068"/>
<proteinExistence type="predicted"/>
<evidence type="ECO:0000313" key="1">
    <source>
        <dbReference type="EMBL" id="AEW03642.1"/>
    </source>
</evidence>
<name>G8TVK3_SULAD</name>
<dbReference type="PATRIC" id="fig|679936.5.peg.73"/>
<dbReference type="HOGENOM" id="CLU_325391_0_0_9"/>
<dbReference type="EMBL" id="CP003179">
    <property type="protein sequence ID" value="AEW03642.1"/>
    <property type="molecule type" value="Genomic_DNA"/>
</dbReference>
<reference evidence="2" key="1">
    <citation type="submission" date="2011-12" db="EMBL/GenBank/DDBJ databases">
        <title>The complete genome of chromosome of Sulfobacillus acidophilus DSM 10332.</title>
        <authorList>
            <person name="Lucas S."/>
            <person name="Han J."/>
            <person name="Lapidus A."/>
            <person name="Bruce D."/>
            <person name="Goodwin L."/>
            <person name="Pitluck S."/>
            <person name="Peters L."/>
            <person name="Kyrpides N."/>
            <person name="Mavromatis K."/>
            <person name="Ivanova N."/>
            <person name="Mikhailova N."/>
            <person name="Chertkov O."/>
            <person name="Saunders E."/>
            <person name="Detter J.C."/>
            <person name="Tapia R."/>
            <person name="Han C."/>
            <person name="Land M."/>
            <person name="Hauser L."/>
            <person name="Markowitz V."/>
            <person name="Cheng J.-F."/>
            <person name="Hugenholtz P."/>
            <person name="Woyke T."/>
            <person name="Wu D."/>
            <person name="Pukall R."/>
            <person name="Gehrich-Schroeter G."/>
            <person name="Schneider S."/>
            <person name="Klenk H.-P."/>
            <person name="Eisen J.A."/>
        </authorList>
    </citation>
    <scope>NUCLEOTIDE SEQUENCE [LARGE SCALE GENOMIC DNA]</scope>
    <source>
        <strain evidence="2">ATCC 700253 / DSM 10332 / NAL</strain>
    </source>
</reference>
<dbReference type="Proteomes" id="UP000005439">
    <property type="component" value="Chromosome"/>
</dbReference>
<evidence type="ECO:0000313" key="2">
    <source>
        <dbReference type="Proteomes" id="UP000005439"/>
    </source>
</evidence>
<organism evidence="1 2">
    <name type="scientific">Sulfobacillus acidophilus (strain ATCC 700253 / DSM 10332 / NAL)</name>
    <dbReference type="NCBI Taxonomy" id="679936"/>
    <lineage>
        <taxon>Bacteria</taxon>
        <taxon>Bacillati</taxon>
        <taxon>Bacillota</taxon>
        <taxon>Clostridia</taxon>
        <taxon>Eubacteriales</taxon>
        <taxon>Clostridiales Family XVII. Incertae Sedis</taxon>
        <taxon>Sulfobacillus</taxon>
    </lineage>
</organism>
<dbReference type="STRING" id="679936.Sulac_0068"/>
<accession>G8TVK3</accession>